<keyword evidence="2" id="KW-1185">Reference proteome</keyword>
<dbReference type="Proteomes" id="UP001292094">
    <property type="component" value="Unassembled WGS sequence"/>
</dbReference>
<gene>
    <name evidence="1" type="ORF">Pmani_001002</name>
</gene>
<name>A0AAE1QL83_9EUCA</name>
<dbReference type="EMBL" id="JAWZYT010000072">
    <property type="protein sequence ID" value="KAK4328525.1"/>
    <property type="molecule type" value="Genomic_DNA"/>
</dbReference>
<sequence>MHYASANPPGAGLHPIEVLVDSLIVAGHAQNLMRLVSGAFDYHLDRRDQRIRMIAMMYVRHLTDYYTSLEYVLPLDPPSAIYKLSVFKNSSLVNPADIQEYNSEDPEKSAQMAMASAGLRVAPPRDTCCRALRRQPLSVSTDVPCSLEREIVGGVAVPGTWQACNVTTYGLTAAASQVWSIVHLLPNYPRWTFGDEYGAIGIILGHIFDTSTRRELSTRITNRHVALY</sequence>
<protein>
    <submittedName>
        <fullName evidence="1">Uncharacterized protein</fullName>
    </submittedName>
</protein>
<proteinExistence type="predicted"/>
<evidence type="ECO:0000313" key="1">
    <source>
        <dbReference type="EMBL" id="KAK4328525.1"/>
    </source>
</evidence>
<dbReference type="AlphaFoldDB" id="A0AAE1QL83"/>
<comment type="caution">
    <text evidence="1">The sequence shown here is derived from an EMBL/GenBank/DDBJ whole genome shotgun (WGS) entry which is preliminary data.</text>
</comment>
<evidence type="ECO:0000313" key="2">
    <source>
        <dbReference type="Proteomes" id="UP001292094"/>
    </source>
</evidence>
<accession>A0AAE1QL83</accession>
<reference evidence="1" key="1">
    <citation type="submission" date="2023-11" db="EMBL/GenBank/DDBJ databases">
        <title>Genome assemblies of two species of porcelain crab, Petrolisthes cinctipes and Petrolisthes manimaculis (Anomura: Porcellanidae).</title>
        <authorList>
            <person name="Angst P."/>
        </authorList>
    </citation>
    <scope>NUCLEOTIDE SEQUENCE</scope>
    <source>
        <strain evidence="1">PB745_02</strain>
        <tissue evidence="1">Gill</tissue>
    </source>
</reference>
<organism evidence="1 2">
    <name type="scientific">Petrolisthes manimaculis</name>
    <dbReference type="NCBI Taxonomy" id="1843537"/>
    <lineage>
        <taxon>Eukaryota</taxon>
        <taxon>Metazoa</taxon>
        <taxon>Ecdysozoa</taxon>
        <taxon>Arthropoda</taxon>
        <taxon>Crustacea</taxon>
        <taxon>Multicrustacea</taxon>
        <taxon>Malacostraca</taxon>
        <taxon>Eumalacostraca</taxon>
        <taxon>Eucarida</taxon>
        <taxon>Decapoda</taxon>
        <taxon>Pleocyemata</taxon>
        <taxon>Anomura</taxon>
        <taxon>Galatheoidea</taxon>
        <taxon>Porcellanidae</taxon>
        <taxon>Petrolisthes</taxon>
    </lineage>
</organism>